<dbReference type="AlphaFoldDB" id="A0A6C2UNX4"/>
<sequence length="305" mass="33250">MNKLPIIAGSLLFSSLLAFSATKENLPTPTHGDISYGKDPKQKIDIWLAKSDAPTPLVVYIHGGGWTGGDKDAISKDYLTPLLDRGISVASINYRLSKTNPLPVPVHDAARALQFVRSKASEWNLDKERVALMGNSAGGCTSLWIAFHDDLANEKSEDPVERESTRVCAVFSRNGQTSIDPKWITEHIGVKGAEHSMICSAVGEASLTAVLKNYETHEVLYTEFSPLTHLTPDDPPYYGLYAGHNEVPAISLGAGIHHRVFGIKLKEKSDAIGHSGCLSTKRNRTSLSEIDFITKILLGKNSDEK</sequence>
<evidence type="ECO:0000313" key="4">
    <source>
        <dbReference type="EMBL" id="VGO21888.1"/>
    </source>
</evidence>
<evidence type="ECO:0000313" key="5">
    <source>
        <dbReference type="Proteomes" id="UP000346198"/>
    </source>
</evidence>
<organism evidence="4 5">
    <name type="scientific">Pontiella sulfatireligans</name>
    <dbReference type="NCBI Taxonomy" id="2750658"/>
    <lineage>
        <taxon>Bacteria</taxon>
        <taxon>Pseudomonadati</taxon>
        <taxon>Kiritimatiellota</taxon>
        <taxon>Kiritimatiellia</taxon>
        <taxon>Kiritimatiellales</taxon>
        <taxon>Pontiellaceae</taxon>
        <taxon>Pontiella</taxon>
    </lineage>
</organism>
<dbReference type="InterPro" id="IPR029058">
    <property type="entry name" value="AB_hydrolase_fold"/>
</dbReference>
<name>A0A6C2UNX4_9BACT</name>
<feature type="domain" description="BD-FAE-like" evidence="3">
    <location>
        <begin position="45"/>
        <end position="237"/>
    </location>
</feature>
<feature type="signal peptide" evidence="2">
    <location>
        <begin position="1"/>
        <end position="20"/>
    </location>
</feature>
<reference evidence="4 5" key="1">
    <citation type="submission" date="2019-04" db="EMBL/GenBank/DDBJ databases">
        <authorList>
            <person name="Van Vliet M D."/>
        </authorList>
    </citation>
    <scope>NUCLEOTIDE SEQUENCE [LARGE SCALE GENOMIC DNA]</scope>
    <source>
        <strain evidence="4 5">F21</strain>
    </source>
</reference>
<dbReference type="RefSeq" id="WP_136063320.1">
    <property type="nucleotide sequence ID" value="NZ_CAAHFH010000002.1"/>
</dbReference>
<dbReference type="EMBL" id="CAAHFH010000002">
    <property type="protein sequence ID" value="VGO21888.1"/>
    <property type="molecule type" value="Genomic_DNA"/>
</dbReference>
<accession>A0A6C2UNX4</accession>
<evidence type="ECO:0000259" key="3">
    <source>
        <dbReference type="Pfam" id="PF20434"/>
    </source>
</evidence>
<dbReference type="SUPFAM" id="SSF53474">
    <property type="entry name" value="alpha/beta-Hydrolases"/>
    <property type="match status" value="1"/>
</dbReference>
<keyword evidence="5" id="KW-1185">Reference proteome</keyword>
<feature type="chain" id="PRO_5025451103" evidence="2">
    <location>
        <begin position="21"/>
        <end position="305"/>
    </location>
</feature>
<dbReference type="PANTHER" id="PTHR48081">
    <property type="entry name" value="AB HYDROLASE SUPERFAMILY PROTEIN C4A8.06C"/>
    <property type="match status" value="1"/>
</dbReference>
<keyword evidence="1" id="KW-0378">Hydrolase</keyword>
<evidence type="ECO:0000256" key="1">
    <source>
        <dbReference type="ARBA" id="ARBA00022801"/>
    </source>
</evidence>
<keyword evidence="2" id="KW-0732">Signal</keyword>
<dbReference type="Gene3D" id="3.40.50.1820">
    <property type="entry name" value="alpha/beta hydrolase"/>
    <property type="match status" value="1"/>
</dbReference>
<proteinExistence type="predicted"/>
<dbReference type="InterPro" id="IPR049492">
    <property type="entry name" value="BD-FAE-like_dom"/>
</dbReference>
<dbReference type="GO" id="GO:0016787">
    <property type="term" value="F:hydrolase activity"/>
    <property type="evidence" value="ECO:0007669"/>
    <property type="project" value="UniProtKB-KW"/>
</dbReference>
<protein>
    <submittedName>
        <fullName evidence="4">Carboxylesterase NlhH</fullName>
    </submittedName>
</protein>
<evidence type="ECO:0000256" key="2">
    <source>
        <dbReference type="SAM" id="SignalP"/>
    </source>
</evidence>
<gene>
    <name evidence="4" type="primary">nlhH_6</name>
    <name evidence="4" type="ORF">SCARR_03968</name>
</gene>
<dbReference type="Pfam" id="PF20434">
    <property type="entry name" value="BD-FAE"/>
    <property type="match status" value="1"/>
</dbReference>
<dbReference type="Proteomes" id="UP000346198">
    <property type="component" value="Unassembled WGS sequence"/>
</dbReference>
<dbReference type="InterPro" id="IPR050300">
    <property type="entry name" value="GDXG_lipolytic_enzyme"/>
</dbReference>